<proteinExistence type="predicted"/>
<name>A0A1Q9DP55_SYMMI</name>
<dbReference type="EMBL" id="LSRX01000450">
    <property type="protein sequence ID" value="OLP96954.1"/>
    <property type="molecule type" value="Genomic_DNA"/>
</dbReference>
<evidence type="ECO:0000313" key="4">
    <source>
        <dbReference type="Proteomes" id="UP000186817"/>
    </source>
</evidence>
<feature type="chain" id="PRO_5013339658" evidence="2">
    <location>
        <begin position="27"/>
        <end position="593"/>
    </location>
</feature>
<feature type="region of interest" description="Disordered" evidence="1">
    <location>
        <begin position="143"/>
        <end position="171"/>
    </location>
</feature>
<dbReference type="Proteomes" id="UP000186817">
    <property type="component" value="Unassembled WGS sequence"/>
</dbReference>
<gene>
    <name evidence="3" type="ORF">AK812_SmicGene20748</name>
</gene>
<comment type="caution">
    <text evidence="3">The sequence shown here is derived from an EMBL/GenBank/DDBJ whole genome shotgun (WGS) entry which is preliminary data.</text>
</comment>
<feature type="signal peptide" evidence="2">
    <location>
        <begin position="1"/>
        <end position="26"/>
    </location>
</feature>
<feature type="region of interest" description="Disordered" evidence="1">
    <location>
        <begin position="184"/>
        <end position="205"/>
    </location>
</feature>
<sequence>MARLATLRLVQWPFLLLLGVLPGASAWTLGAAGETCDAVCTAAGKTCTVEKMRMISSEYLMNWVLDSFSLTKCDFDYTPDLPFVTSEPLQMLLYTADDFYIGRACLSDGSLSECSASETHSERLCCCVGAGEDMDVVCEVPTSTTTTRTETTSTSSTRTTTSETQTTSTSSTFSATTTATFSSTTSTSSLTETSQTTTSVTATTQTETTTSFLTTSSTVTTQTTTSETVTTQTTTSATVTTTTMTTTTGMTSVLQFSVSAGDTVLIVDSNAGFSIGDIIRISRPSQPRFYEFVEITAFGTVTITARRLTTYSTWTISPPLENAYGPGAAIQNYGPASSFTGGDPVTYFGGQKWKFWLPLRQELLLLATPDLRLYGRVFPGPQVDQQWFDYFMVALPDDTPIATVRVKPHSNRTLAASRRCGSKRFEMLDIFLGSGGRPLKEMRKMEYTAKSIRFEINCRNQAARTEYLYFETPSIVFVITSSHAGVDFRDDPLMAFKYMHLDFLVMEALRPQTYSGILPEVWEVRPRSAEVDAMLIPPVEPKLQVCPEAHFIFRFSVFRLAAGVRFCSGFRSRRLERSATRASEAMASGLKMK</sequence>
<evidence type="ECO:0000256" key="1">
    <source>
        <dbReference type="SAM" id="MobiDB-lite"/>
    </source>
</evidence>
<accession>A0A1Q9DP55</accession>
<evidence type="ECO:0000313" key="3">
    <source>
        <dbReference type="EMBL" id="OLP96954.1"/>
    </source>
</evidence>
<dbReference type="OrthoDB" id="437295at2759"/>
<evidence type="ECO:0000256" key="2">
    <source>
        <dbReference type="SAM" id="SignalP"/>
    </source>
</evidence>
<reference evidence="3 4" key="1">
    <citation type="submission" date="2016-02" db="EMBL/GenBank/DDBJ databases">
        <title>Genome analysis of coral dinoflagellate symbionts highlights evolutionary adaptations to a symbiotic lifestyle.</title>
        <authorList>
            <person name="Aranda M."/>
            <person name="Li Y."/>
            <person name="Liew Y.J."/>
            <person name="Baumgarten S."/>
            <person name="Simakov O."/>
            <person name="Wilson M."/>
            <person name="Piel J."/>
            <person name="Ashoor H."/>
            <person name="Bougouffa S."/>
            <person name="Bajic V.B."/>
            <person name="Ryu T."/>
            <person name="Ravasi T."/>
            <person name="Bayer T."/>
            <person name="Micklem G."/>
            <person name="Kim H."/>
            <person name="Bhak J."/>
            <person name="Lajeunesse T.C."/>
            <person name="Voolstra C.R."/>
        </authorList>
    </citation>
    <scope>NUCLEOTIDE SEQUENCE [LARGE SCALE GENOMIC DNA]</scope>
    <source>
        <strain evidence="3 4">CCMP2467</strain>
    </source>
</reference>
<keyword evidence="4" id="KW-1185">Reference proteome</keyword>
<keyword evidence="2" id="KW-0732">Signal</keyword>
<organism evidence="3 4">
    <name type="scientific">Symbiodinium microadriaticum</name>
    <name type="common">Dinoflagellate</name>
    <name type="synonym">Zooxanthella microadriatica</name>
    <dbReference type="NCBI Taxonomy" id="2951"/>
    <lineage>
        <taxon>Eukaryota</taxon>
        <taxon>Sar</taxon>
        <taxon>Alveolata</taxon>
        <taxon>Dinophyceae</taxon>
        <taxon>Suessiales</taxon>
        <taxon>Symbiodiniaceae</taxon>
        <taxon>Symbiodinium</taxon>
    </lineage>
</organism>
<dbReference type="AlphaFoldDB" id="A0A1Q9DP55"/>
<protein>
    <submittedName>
        <fullName evidence="3">Uncharacterized protein</fullName>
    </submittedName>
</protein>